<evidence type="ECO:0000313" key="1">
    <source>
        <dbReference type="EMBL" id="OIJ04338.1"/>
    </source>
</evidence>
<dbReference type="Gene3D" id="1.20.1260.10">
    <property type="match status" value="1"/>
</dbReference>
<protein>
    <recommendedName>
        <fullName evidence="4">Coat protein F</fullName>
    </recommendedName>
</protein>
<dbReference type="Proteomes" id="UP000180175">
    <property type="component" value="Chromosome"/>
</dbReference>
<name>A0A1S2KVX9_9BACI</name>
<evidence type="ECO:0008006" key="4">
    <source>
        <dbReference type="Google" id="ProtNLM"/>
    </source>
</evidence>
<dbReference type="RefSeq" id="WP_071319306.1">
    <property type="nucleotide sequence ID" value="NZ_CP063356.2"/>
</dbReference>
<proteinExistence type="predicted"/>
<dbReference type="OrthoDB" id="1799385at2"/>
<organism evidence="1 3">
    <name type="scientific">Anaerobacillus isosaccharinicus</name>
    <dbReference type="NCBI Taxonomy" id="1532552"/>
    <lineage>
        <taxon>Bacteria</taxon>
        <taxon>Bacillati</taxon>
        <taxon>Bacillota</taxon>
        <taxon>Bacilli</taxon>
        <taxon>Bacillales</taxon>
        <taxon>Bacillaceae</taxon>
        <taxon>Anaerobacillus</taxon>
    </lineage>
</organism>
<accession>A0A1S2KVX9</accession>
<evidence type="ECO:0000313" key="2">
    <source>
        <dbReference type="EMBL" id="QOY36847.1"/>
    </source>
</evidence>
<dbReference type="InterPro" id="IPR012347">
    <property type="entry name" value="Ferritin-like"/>
</dbReference>
<dbReference type="EMBL" id="LQXD01000201">
    <property type="protein sequence ID" value="OIJ04338.1"/>
    <property type="molecule type" value="Genomic_DNA"/>
</dbReference>
<dbReference type="EMBL" id="CP063356">
    <property type="protein sequence ID" value="QOY36847.1"/>
    <property type="molecule type" value="Genomic_DNA"/>
</dbReference>
<reference evidence="1 3" key="1">
    <citation type="submission" date="2016-10" db="EMBL/GenBank/DDBJ databases">
        <title>Draft genome sequences of four alkaliphilic bacteria belonging to the Anaerobacillus genus.</title>
        <authorList>
            <person name="Bassil N.M."/>
            <person name="Lloyd J.R."/>
        </authorList>
    </citation>
    <scope>NUCLEOTIDE SEQUENCE [LARGE SCALE GENOMIC DNA]</scope>
    <source>
        <strain evidence="1 3">NB2006</strain>
    </source>
</reference>
<evidence type="ECO:0000313" key="3">
    <source>
        <dbReference type="Proteomes" id="UP000180175"/>
    </source>
</evidence>
<dbReference type="KEGG" id="aia:AWH56_004115"/>
<dbReference type="AlphaFoldDB" id="A0A1S2KVX9"/>
<sequence length="91" mass="10516">MQQQMQSNQIGQQGVMSQPPTIVTGKDQFYISDMLSWNLLAMKKAHFFAQQCTDPQIKTALEQCGQMHQRHYEKIITHLQNPNQPSQSQLQ</sequence>
<reference evidence="2 3" key="3">
    <citation type="journal article" date="2019" name="Int. J. Syst. Evol. Microbiol.">
        <title>Anaerobacillus isosaccharinicus sp. nov., an alkaliphilic bacterium which degrades isosaccharinic acid.</title>
        <authorList>
            <person name="Bassil N.M."/>
            <person name="Lloyd J.R."/>
        </authorList>
    </citation>
    <scope>NUCLEOTIDE SEQUENCE [LARGE SCALE GENOMIC DNA]</scope>
    <source>
        <strain evidence="2 3">NB2006</strain>
    </source>
</reference>
<reference evidence="2" key="4">
    <citation type="submission" date="2020-10" db="EMBL/GenBank/DDBJ databases">
        <authorList>
            <person name="Bassil N.M."/>
            <person name="Lloyd J.R."/>
        </authorList>
    </citation>
    <scope>NUCLEOTIDE SEQUENCE</scope>
    <source>
        <strain evidence="2">NB2006</strain>
    </source>
</reference>
<gene>
    <name evidence="2" type="ORF">AWH56_004115</name>
    <name evidence="1" type="ORF">AWH56_23260</name>
</gene>
<reference evidence="2 3" key="2">
    <citation type="journal article" date="2017" name="Genome Announc.">
        <title>Draft Genome Sequences of Four Alkaliphilic Bacteria Belonging to the Anaerobacillus Genus.</title>
        <authorList>
            <person name="Bassil N.M."/>
            <person name="Lloyd J.R."/>
        </authorList>
    </citation>
    <scope>NUCLEOTIDE SEQUENCE [LARGE SCALE GENOMIC DNA]</scope>
    <source>
        <strain evidence="2 3">NB2006</strain>
    </source>
</reference>
<keyword evidence="3" id="KW-1185">Reference proteome</keyword>